<organism evidence="9">
    <name type="scientific">bioreactor metagenome</name>
    <dbReference type="NCBI Taxonomy" id="1076179"/>
    <lineage>
        <taxon>unclassified sequences</taxon>
        <taxon>metagenomes</taxon>
        <taxon>ecological metagenomes</taxon>
    </lineage>
</organism>
<dbReference type="GO" id="GO:0022857">
    <property type="term" value="F:transmembrane transporter activity"/>
    <property type="evidence" value="ECO:0007669"/>
    <property type="project" value="TreeGrafter"/>
</dbReference>
<dbReference type="AlphaFoldDB" id="A0A645AY52"/>
<evidence type="ECO:0000256" key="1">
    <source>
        <dbReference type="ARBA" id="ARBA00004651"/>
    </source>
</evidence>
<evidence type="ECO:0000256" key="6">
    <source>
        <dbReference type="SAM" id="Phobius"/>
    </source>
</evidence>
<feature type="domain" description="ABC3 transporter permease C-terminal" evidence="7">
    <location>
        <begin position="199"/>
        <end position="348"/>
    </location>
</feature>
<evidence type="ECO:0000256" key="4">
    <source>
        <dbReference type="ARBA" id="ARBA00022989"/>
    </source>
</evidence>
<keyword evidence="5 6" id="KW-0472">Membrane</keyword>
<dbReference type="GO" id="GO:0005886">
    <property type="term" value="C:plasma membrane"/>
    <property type="evidence" value="ECO:0007669"/>
    <property type="project" value="UniProtKB-SubCell"/>
</dbReference>
<feature type="transmembrane region" description="Helical" evidence="6">
    <location>
        <begin position="319"/>
        <end position="343"/>
    </location>
</feature>
<gene>
    <name evidence="9" type="ORF">SDC9_104929</name>
</gene>
<feature type="domain" description="MacB-like periplasmic core" evidence="8">
    <location>
        <begin position="11"/>
        <end position="96"/>
    </location>
</feature>
<evidence type="ECO:0000313" key="9">
    <source>
        <dbReference type="EMBL" id="MPM58100.1"/>
    </source>
</evidence>
<dbReference type="InterPro" id="IPR050250">
    <property type="entry name" value="Macrolide_Exporter_MacB"/>
</dbReference>
<name>A0A645AY52_9ZZZZ</name>
<comment type="subcellular location">
    <subcellularLocation>
        <location evidence="1">Cell membrane</location>
        <topology evidence="1">Multi-pass membrane protein</topology>
    </subcellularLocation>
</comment>
<sequence>MIELNDGTYVINDGRFYTADEIASGAKVAVIEQRLADANNLKVGDSISVKLVQDNSYQSEYIGDMDTTVEYEIIGTYTNNTVIGDDNSWMNSYPAYAPENAILVPSTSITGILNDINVAAWNYYKELYPDETYYQNSDNMPTEDSFYNSFVVLLSDPLDVETFVAENSVNLPEFVRLNANDDLFQTFAKPLDTMSLFANIIVWIVVINAIVIISLVTALTMKTREHEIGILLSIGVSKLKVVAQLFTELAIVAIIGFTISVITGSLMAKSIGQAGLNYQLTNTETEDTSNDYYYYDDTYFTDITQDDMLNEYEVTISPLIIAEIYVLGMGVVLVSILIPSYMIMRFNPKRILTNTY</sequence>
<keyword evidence="2" id="KW-1003">Cell membrane</keyword>
<dbReference type="PANTHER" id="PTHR30572:SF9">
    <property type="entry name" value="ABC TRANSPORTER PERMEASE PROTEIN"/>
    <property type="match status" value="1"/>
</dbReference>
<feature type="transmembrane region" description="Helical" evidence="6">
    <location>
        <begin position="196"/>
        <end position="220"/>
    </location>
</feature>
<evidence type="ECO:0000259" key="7">
    <source>
        <dbReference type="Pfam" id="PF02687"/>
    </source>
</evidence>
<feature type="transmembrane region" description="Helical" evidence="6">
    <location>
        <begin position="241"/>
        <end position="262"/>
    </location>
</feature>
<reference evidence="9" key="1">
    <citation type="submission" date="2019-08" db="EMBL/GenBank/DDBJ databases">
        <authorList>
            <person name="Kucharzyk K."/>
            <person name="Murdoch R.W."/>
            <person name="Higgins S."/>
            <person name="Loffler F."/>
        </authorList>
    </citation>
    <scope>NUCLEOTIDE SEQUENCE</scope>
</reference>
<evidence type="ECO:0008006" key="10">
    <source>
        <dbReference type="Google" id="ProtNLM"/>
    </source>
</evidence>
<dbReference type="PANTHER" id="PTHR30572">
    <property type="entry name" value="MEMBRANE COMPONENT OF TRANSPORTER-RELATED"/>
    <property type="match status" value="1"/>
</dbReference>
<proteinExistence type="predicted"/>
<comment type="caution">
    <text evidence="9">The sequence shown here is derived from an EMBL/GenBank/DDBJ whole genome shotgun (WGS) entry which is preliminary data.</text>
</comment>
<dbReference type="EMBL" id="VSSQ01016595">
    <property type="protein sequence ID" value="MPM58100.1"/>
    <property type="molecule type" value="Genomic_DNA"/>
</dbReference>
<accession>A0A645AY52</accession>
<evidence type="ECO:0000256" key="3">
    <source>
        <dbReference type="ARBA" id="ARBA00022692"/>
    </source>
</evidence>
<dbReference type="InterPro" id="IPR003838">
    <property type="entry name" value="ABC3_permease_C"/>
</dbReference>
<keyword evidence="3 6" id="KW-0812">Transmembrane</keyword>
<dbReference type="Pfam" id="PF02687">
    <property type="entry name" value="FtsX"/>
    <property type="match status" value="1"/>
</dbReference>
<dbReference type="InterPro" id="IPR025857">
    <property type="entry name" value="MacB_PCD"/>
</dbReference>
<dbReference type="Pfam" id="PF12704">
    <property type="entry name" value="MacB_PCD"/>
    <property type="match status" value="1"/>
</dbReference>
<evidence type="ECO:0000256" key="2">
    <source>
        <dbReference type="ARBA" id="ARBA00022475"/>
    </source>
</evidence>
<protein>
    <recommendedName>
        <fullName evidence="10">ABC3 transporter permease protein domain-containing protein</fullName>
    </recommendedName>
</protein>
<evidence type="ECO:0000256" key="5">
    <source>
        <dbReference type="ARBA" id="ARBA00023136"/>
    </source>
</evidence>
<evidence type="ECO:0000259" key="8">
    <source>
        <dbReference type="Pfam" id="PF12704"/>
    </source>
</evidence>
<keyword evidence="4 6" id="KW-1133">Transmembrane helix</keyword>